<name>A0ABQ9UKZ2_SAGOE</name>
<dbReference type="Pfam" id="PF15765">
    <property type="entry name" value="DUF4694"/>
    <property type="match status" value="1"/>
</dbReference>
<evidence type="ECO:0000256" key="1">
    <source>
        <dbReference type="SAM" id="MobiDB-lite"/>
    </source>
</evidence>
<organism evidence="2 3">
    <name type="scientific">Saguinus oedipus</name>
    <name type="common">Cotton-top tamarin</name>
    <name type="synonym">Oedipomidas oedipus</name>
    <dbReference type="NCBI Taxonomy" id="9490"/>
    <lineage>
        <taxon>Eukaryota</taxon>
        <taxon>Metazoa</taxon>
        <taxon>Chordata</taxon>
        <taxon>Craniata</taxon>
        <taxon>Vertebrata</taxon>
        <taxon>Euteleostomi</taxon>
        <taxon>Mammalia</taxon>
        <taxon>Eutheria</taxon>
        <taxon>Euarchontoglires</taxon>
        <taxon>Primates</taxon>
        <taxon>Haplorrhini</taxon>
        <taxon>Platyrrhini</taxon>
        <taxon>Cebidae</taxon>
        <taxon>Callitrichinae</taxon>
        <taxon>Saguinus</taxon>
    </lineage>
</organism>
<accession>A0ABQ9UKZ2</accession>
<evidence type="ECO:0000313" key="2">
    <source>
        <dbReference type="EMBL" id="KAK2097743.1"/>
    </source>
</evidence>
<keyword evidence="3" id="KW-1185">Reference proteome</keyword>
<feature type="compositionally biased region" description="Low complexity" evidence="1">
    <location>
        <begin position="182"/>
        <end position="198"/>
    </location>
</feature>
<dbReference type="Proteomes" id="UP001266305">
    <property type="component" value="Unassembled WGS sequence"/>
</dbReference>
<dbReference type="InterPro" id="IPR031520">
    <property type="entry name" value="DUF4694"/>
</dbReference>
<reference evidence="2 3" key="1">
    <citation type="submission" date="2023-05" db="EMBL/GenBank/DDBJ databases">
        <title>B98-5 Cell Line De Novo Hybrid Assembly: An Optical Mapping Approach.</title>
        <authorList>
            <person name="Kananen K."/>
            <person name="Auerbach J.A."/>
            <person name="Kautto E."/>
            <person name="Blachly J.S."/>
        </authorList>
    </citation>
    <scope>NUCLEOTIDE SEQUENCE [LARGE SCALE GENOMIC DNA]</scope>
    <source>
        <strain evidence="2">B95-8</strain>
        <tissue evidence="2">Cell line</tissue>
    </source>
</reference>
<feature type="region of interest" description="Disordered" evidence="1">
    <location>
        <begin position="222"/>
        <end position="270"/>
    </location>
</feature>
<feature type="compositionally biased region" description="Polar residues" evidence="1">
    <location>
        <begin position="222"/>
        <end position="252"/>
    </location>
</feature>
<dbReference type="PANTHER" id="PTHR40139">
    <property type="entry name" value="PROTEIN TNT"/>
    <property type="match status" value="1"/>
</dbReference>
<feature type="compositionally biased region" description="Polar residues" evidence="1">
    <location>
        <begin position="259"/>
        <end position="270"/>
    </location>
</feature>
<feature type="compositionally biased region" description="Basic and acidic residues" evidence="1">
    <location>
        <begin position="168"/>
        <end position="181"/>
    </location>
</feature>
<sequence>MAVYEASLYSQATDLAFDVLDGKGTLIIVASAIYPEQAQMPTAVLRPVTSCARSRDRVSPDSQPTCLVSNLLPLPCQPPKGPALSLLPGEKGESSVQNAQEGEPSLQSPSLEPRPPTWPHSAGAAQELRTVSGSNLSVTQSSESHVSSLQHPRPEDCSHASLSSGYAGDKENTPSRLEGKSEASLPGSGSGSLSSASLSSTSFISLGSSALTYQVSSGLLTSTASLPSTKASSRQSIGLEGSAQNGQSSHTSVQEDKTGSNTKSSEQVTK</sequence>
<dbReference type="EMBL" id="JASSZA010000011">
    <property type="protein sequence ID" value="KAK2097743.1"/>
    <property type="molecule type" value="Genomic_DNA"/>
</dbReference>
<comment type="caution">
    <text evidence="2">The sequence shown here is derived from an EMBL/GenBank/DDBJ whole genome shotgun (WGS) entry which is preliminary data.</text>
</comment>
<dbReference type="PANTHER" id="PTHR40139:SF1">
    <property type="entry name" value="PROTEIN TNT"/>
    <property type="match status" value="1"/>
</dbReference>
<feature type="compositionally biased region" description="Polar residues" evidence="1">
    <location>
        <begin position="94"/>
        <end position="110"/>
    </location>
</feature>
<gene>
    <name evidence="2" type="ORF">P7K49_023194</name>
</gene>
<feature type="compositionally biased region" description="Low complexity" evidence="1">
    <location>
        <begin position="136"/>
        <end position="151"/>
    </location>
</feature>
<evidence type="ECO:0000313" key="3">
    <source>
        <dbReference type="Proteomes" id="UP001266305"/>
    </source>
</evidence>
<protein>
    <submittedName>
        <fullName evidence="2">Uncharacterized protein</fullName>
    </submittedName>
</protein>
<feature type="non-terminal residue" evidence="2">
    <location>
        <position position="270"/>
    </location>
</feature>
<proteinExistence type="predicted"/>
<feature type="region of interest" description="Disordered" evidence="1">
    <location>
        <begin position="79"/>
        <end position="198"/>
    </location>
</feature>